<evidence type="ECO:0000256" key="1">
    <source>
        <dbReference type="SAM" id="MobiDB-lite"/>
    </source>
</evidence>
<accession>A0A7S4H8G7</accession>
<dbReference type="PROSITE" id="PS51257">
    <property type="entry name" value="PROKAR_LIPOPROTEIN"/>
    <property type="match status" value="1"/>
</dbReference>
<feature type="region of interest" description="Disordered" evidence="1">
    <location>
        <begin position="59"/>
        <end position="89"/>
    </location>
</feature>
<gene>
    <name evidence="3" type="ORF">GTHE00462_LOCUS375</name>
</gene>
<evidence type="ECO:0000256" key="2">
    <source>
        <dbReference type="SAM" id="SignalP"/>
    </source>
</evidence>
<dbReference type="EMBL" id="HBKN01000455">
    <property type="protein sequence ID" value="CAE2191064.1"/>
    <property type="molecule type" value="Transcribed_RNA"/>
</dbReference>
<proteinExistence type="predicted"/>
<protein>
    <submittedName>
        <fullName evidence="3">Uncharacterized protein</fullName>
    </submittedName>
</protein>
<evidence type="ECO:0000313" key="3">
    <source>
        <dbReference type="EMBL" id="CAE2191064.1"/>
    </source>
</evidence>
<organism evidence="3">
    <name type="scientific">Guillardia theta</name>
    <name type="common">Cryptophyte</name>
    <name type="synonym">Cryptomonas phi</name>
    <dbReference type="NCBI Taxonomy" id="55529"/>
    <lineage>
        <taxon>Eukaryota</taxon>
        <taxon>Cryptophyceae</taxon>
        <taxon>Pyrenomonadales</taxon>
        <taxon>Geminigeraceae</taxon>
        <taxon>Guillardia</taxon>
    </lineage>
</organism>
<reference evidence="3" key="1">
    <citation type="submission" date="2021-01" db="EMBL/GenBank/DDBJ databases">
        <authorList>
            <person name="Corre E."/>
            <person name="Pelletier E."/>
            <person name="Niang G."/>
            <person name="Scheremetjew M."/>
            <person name="Finn R."/>
            <person name="Kale V."/>
            <person name="Holt S."/>
            <person name="Cochrane G."/>
            <person name="Meng A."/>
            <person name="Brown T."/>
            <person name="Cohen L."/>
        </authorList>
    </citation>
    <scope>NUCLEOTIDE SEQUENCE</scope>
    <source>
        <strain evidence="3">CCMP 2712</strain>
    </source>
</reference>
<keyword evidence="2" id="KW-0732">Signal</keyword>
<name>A0A7S4H8G7_GUITH</name>
<feature type="chain" id="PRO_5031259389" evidence="2">
    <location>
        <begin position="25"/>
        <end position="202"/>
    </location>
</feature>
<feature type="signal peptide" evidence="2">
    <location>
        <begin position="1"/>
        <end position="24"/>
    </location>
</feature>
<sequence>MAKGALALGMVGMVIGACAPCADAFHHHAGLWTSTSPCSMQRQTFFVGLSARGKLQRTGTVGLRAGGEPEGEEEGRRSEDDAWKNAKSYDSGVKKGSFEDVPTPIYTREERVKDAQGWLNGRSLFDKSTGSQRPMDPIRQQEWDSVNLFANENSFKAGFVGILLLAAFYVSVYNSGGIDGSQRVYEGAEEGCVLESNPACRY</sequence>
<feature type="compositionally biased region" description="Basic and acidic residues" evidence="1">
    <location>
        <begin position="74"/>
        <end position="84"/>
    </location>
</feature>
<dbReference type="AlphaFoldDB" id="A0A7S4H8G7"/>